<sequence length="98" mass="11011">MSTFYGQALYKPTQMALDAVWASGLGETKTRTKRRIATGGGQTCNKKKYPCRFQDQFSNHKATKARYYVVGWTELGPLRDQPLVELGTNPSFCENVLS</sequence>
<reference evidence="1 2" key="1">
    <citation type="journal article" date="2021" name="Elife">
        <title>Chloroplast acquisition without the gene transfer in kleptoplastic sea slugs, Plakobranchus ocellatus.</title>
        <authorList>
            <person name="Maeda T."/>
            <person name="Takahashi S."/>
            <person name="Yoshida T."/>
            <person name="Shimamura S."/>
            <person name="Takaki Y."/>
            <person name="Nagai Y."/>
            <person name="Toyoda A."/>
            <person name="Suzuki Y."/>
            <person name="Arimoto A."/>
            <person name="Ishii H."/>
            <person name="Satoh N."/>
            <person name="Nishiyama T."/>
            <person name="Hasebe M."/>
            <person name="Maruyama T."/>
            <person name="Minagawa J."/>
            <person name="Obokata J."/>
            <person name="Shigenobu S."/>
        </authorList>
    </citation>
    <scope>NUCLEOTIDE SEQUENCE [LARGE SCALE GENOMIC DNA]</scope>
</reference>
<proteinExistence type="predicted"/>
<accession>A0AAV4DI94</accession>
<comment type="caution">
    <text evidence="1">The sequence shown here is derived from an EMBL/GenBank/DDBJ whole genome shotgun (WGS) entry which is preliminary data.</text>
</comment>
<dbReference type="AlphaFoldDB" id="A0AAV4DI94"/>
<gene>
    <name evidence="1" type="ORF">PoB_007025200</name>
</gene>
<organism evidence="1 2">
    <name type="scientific">Plakobranchus ocellatus</name>
    <dbReference type="NCBI Taxonomy" id="259542"/>
    <lineage>
        <taxon>Eukaryota</taxon>
        <taxon>Metazoa</taxon>
        <taxon>Spiralia</taxon>
        <taxon>Lophotrochozoa</taxon>
        <taxon>Mollusca</taxon>
        <taxon>Gastropoda</taxon>
        <taxon>Heterobranchia</taxon>
        <taxon>Euthyneura</taxon>
        <taxon>Panpulmonata</taxon>
        <taxon>Sacoglossa</taxon>
        <taxon>Placobranchoidea</taxon>
        <taxon>Plakobranchidae</taxon>
        <taxon>Plakobranchus</taxon>
    </lineage>
</organism>
<keyword evidence="2" id="KW-1185">Reference proteome</keyword>
<protein>
    <submittedName>
        <fullName evidence="1">Zinc finger protein 333</fullName>
    </submittedName>
</protein>
<evidence type="ECO:0000313" key="1">
    <source>
        <dbReference type="EMBL" id="GFO43747.1"/>
    </source>
</evidence>
<evidence type="ECO:0000313" key="2">
    <source>
        <dbReference type="Proteomes" id="UP000735302"/>
    </source>
</evidence>
<dbReference type="EMBL" id="BLXT01007896">
    <property type="protein sequence ID" value="GFO43747.1"/>
    <property type="molecule type" value="Genomic_DNA"/>
</dbReference>
<name>A0AAV4DI94_9GAST</name>
<dbReference type="Proteomes" id="UP000735302">
    <property type="component" value="Unassembled WGS sequence"/>
</dbReference>